<dbReference type="RefSeq" id="XP_022242899.1">
    <property type="nucleotide sequence ID" value="XM_022387191.1"/>
</dbReference>
<evidence type="ECO:0000256" key="4">
    <source>
        <dbReference type="RuleBase" id="RU362109"/>
    </source>
</evidence>
<dbReference type="PROSITE" id="PS50127">
    <property type="entry name" value="UBC_2"/>
    <property type="match status" value="1"/>
</dbReference>
<evidence type="ECO:0000256" key="1">
    <source>
        <dbReference type="ARBA" id="ARBA00022679"/>
    </source>
</evidence>
<protein>
    <submittedName>
        <fullName evidence="7">NEDD8-conjugating enzyme UBE2F-like isoform X1</fullName>
    </submittedName>
</protein>
<keyword evidence="4" id="KW-0067">ATP-binding</keyword>
<feature type="active site" description="Glycyl thioester intermediate" evidence="3">
    <location>
        <position position="128"/>
    </location>
</feature>
<dbReference type="InterPro" id="IPR000608">
    <property type="entry name" value="UBC"/>
</dbReference>
<dbReference type="PANTHER" id="PTHR24068">
    <property type="entry name" value="UBIQUITIN-CONJUGATING ENZYME E2"/>
    <property type="match status" value="1"/>
</dbReference>
<keyword evidence="6" id="KW-1185">Reference proteome</keyword>
<dbReference type="Pfam" id="PF00179">
    <property type="entry name" value="UQ_con"/>
    <property type="match status" value="1"/>
</dbReference>
<dbReference type="SMART" id="SM00212">
    <property type="entry name" value="UBCc"/>
    <property type="match status" value="1"/>
</dbReference>
<sequence length="213" mass="24780">MDYKLDFIKISIMITLSKLKKEAEERKGKNSHNDSLISRRRASVRDRLLVKEIQEMELTLPATCRVNFENPNELHKFDLNVSPDEGYWQGGKFHFTIDIPEDYNMVPPIVKCLTRLWHPNINEGGEICLSLLRQNSIDGMGWAPTRTLKDVVWGLNSLFTDLLNFDDPLNNEAAEHYQTDKDGFKLKVKDYIQRYAKRINETCYSAGYLDSLY</sequence>
<evidence type="ECO:0000313" key="7">
    <source>
        <dbReference type="RefSeq" id="XP_022242899.1"/>
    </source>
</evidence>
<dbReference type="CDD" id="cd23794">
    <property type="entry name" value="UBCc_UBE2F_UBE2M"/>
    <property type="match status" value="1"/>
</dbReference>
<dbReference type="SUPFAM" id="SSF54495">
    <property type="entry name" value="UBC-like"/>
    <property type="match status" value="1"/>
</dbReference>
<reference evidence="7" key="1">
    <citation type="submission" date="2025-08" db="UniProtKB">
        <authorList>
            <consortium name="RefSeq"/>
        </authorList>
    </citation>
    <scope>IDENTIFICATION</scope>
    <source>
        <tissue evidence="7">Muscle</tissue>
    </source>
</reference>
<keyword evidence="4" id="KW-0547">Nucleotide-binding</keyword>
<evidence type="ECO:0000259" key="5">
    <source>
        <dbReference type="PROSITE" id="PS50127"/>
    </source>
</evidence>
<proteinExistence type="inferred from homology"/>
<comment type="similarity">
    <text evidence="4">Belongs to the ubiquitin-conjugating enzyme family.</text>
</comment>
<evidence type="ECO:0000256" key="2">
    <source>
        <dbReference type="ARBA" id="ARBA00022786"/>
    </source>
</evidence>
<dbReference type="GeneID" id="106460466"/>
<accession>A0ABM1SGZ4</accession>
<organism evidence="6 7">
    <name type="scientific">Limulus polyphemus</name>
    <name type="common">Atlantic horseshoe crab</name>
    <dbReference type="NCBI Taxonomy" id="6850"/>
    <lineage>
        <taxon>Eukaryota</taxon>
        <taxon>Metazoa</taxon>
        <taxon>Ecdysozoa</taxon>
        <taxon>Arthropoda</taxon>
        <taxon>Chelicerata</taxon>
        <taxon>Merostomata</taxon>
        <taxon>Xiphosura</taxon>
        <taxon>Limulidae</taxon>
        <taxon>Limulus</taxon>
    </lineage>
</organism>
<dbReference type="Gene3D" id="3.10.110.10">
    <property type="entry name" value="Ubiquitin Conjugating Enzyme"/>
    <property type="match status" value="1"/>
</dbReference>
<dbReference type="Proteomes" id="UP000694941">
    <property type="component" value="Unplaced"/>
</dbReference>
<keyword evidence="1" id="KW-0808">Transferase</keyword>
<dbReference type="InterPro" id="IPR016135">
    <property type="entry name" value="UBQ-conjugating_enzyme/RWD"/>
</dbReference>
<evidence type="ECO:0000256" key="3">
    <source>
        <dbReference type="PROSITE-ProRule" id="PRU10133"/>
    </source>
</evidence>
<keyword evidence="2 4" id="KW-0833">Ubl conjugation pathway</keyword>
<dbReference type="PROSITE" id="PS00183">
    <property type="entry name" value="UBC_1"/>
    <property type="match status" value="1"/>
</dbReference>
<dbReference type="InterPro" id="IPR023313">
    <property type="entry name" value="UBQ-conjugating_AS"/>
</dbReference>
<gene>
    <name evidence="7" type="primary">LOC106460466</name>
</gene>
<evidence type="ECO:0000313" key="6">
    <source>
        <dbReference type="Proteomes" id="UP000694941"/>
    </source>
</evidence>
<feature type="domain" description="UBC core" evidence="5">
    <location>
        <begin position="44"/>
        <end position="197"/>
    </location>
</feature>
<name>A0ABM1SGZ4_LIMPO</name>